<organism evidence="2 3">
    <name type="scientific">Pararge aegeria aegeria</name>
    <dbReference type="NCBI Taxonomy" id="348720"/>
    <lineage>
        <taxon>Eukaryota</taxon>
        <taxon>Metazoa</taxon>
        <taxon>Ecdysozoa</taxon>
        <taxon>Arthropoda</taxon>
        <taxon>Hexapoda</taxon>
        <taxon>Insecta</taxon>
        <taxon>Pterygota</taxon>
        <taxon>Neoptera</taxon>
        <taxon>Endopterygota</taxon>
        <taxon>Lepidoptera</taxon>
        <taxon>Glossata</taxon>
        <taxon>Ditrysia</taxon>
        <taxon>Papilionoidea</taxon>
        <taxon>Nymphalidae</taxon>
        <taxon>Satyrinae</taxon>
        <taxon>Satyrini</taxon>
        <taxon>Parargina</taxon>
        <taxon>Pararge</taxon>
    </lineage>
</organism>
<feature type="compositionally biased region" description="Polar residues" evidence="1">
    <location>
        <begin position="1"/>
        <end position="11"/>
    </location>
</feature>
<feature type="region of interest" description="Disordered" evidence="1">
    <location>
        <begin position="1"/>
        <end position="34"/>
    </location>
</feature>
<keyword evidence="3" id="KW-1185">Reference proteome</keyword>
<dbReference type="EMBL" id="CAKXAJ010023090">
    <property type="protein sequence ID" value="CAH2227410.1"/>
    <property type="molecule type" value="Genomic_DNA"/>
</dbReference>
<evidence type="ECO:0000313" key="2">
    <source>
        <dbReference type="EMBL" id="CAH2227410.1"/>
    </source>
</evidence>
<evidence type="ECO:0000256" key="1">
    <source>
        <dbReference type="SAM" id="MobiDB-lite"/>
    </source>
</evidence>
<evidence type="ECO:0000313" key="3">
    <source>
        <dbReference type="Proteomes" id="UP000838756"/>
    </source>
</evidence>
<sequence>ASVLEPSQNDLVQLAGHRSRQPPHAPRLGRAGLGRAPGALDCGVTVTDYHTQTLFGYNSVPCLVPPARLAETGDKNYIPRCYPLTRDDNGYACSSRHEDAIS</sequence>
<dbReference type="AlphaFoldDB" id="A0A8S4QYU4"/>
<reference evidence="2" key="1">
    <citation type="submission" date="2022-03" db="EMBL/GenBank/DDBJ databases">
        <authorList>
            <person name="Lindestad O."/>
        </authorList>
    </citation>
    <scope>NUCLEOTIDE SEQUENCE</scope>
</reference>
<proteinExistence type="predicted"/>
<accession>A0A8S4QYU4</accession>
<dbReference type="Proteomes" id="UP000838756">
    <property type="component" value="Unassembled WGS sequence"/>
</dbReference>
<gene>
    <name evidence="2" type="primary">jg13393</name>
    <name evidence="2" type="ORF">PAEG_LOCUS7925</name>
</gene>
<protein>
    <submittedName>
        <fullName evidence="2">Jg13393 protein</fullName>
    </submittedName>
</protein>
<feature type="non-terminal residue" evidence="2">
    <location>
        <position position="1"/>
    </location>
</feature>
<name>A0A8S4QYU4_9NEOP</name>
<comment type="caution">
    <text evidence="2">The sequence shown here is derived from an EMBL/GenBank/DDBJ whole genome shotgun (WGS) entry which is preliminary data.</text>
</comment>